<evidence type="ECO:0000313" key="2">
    <source>
        <dbReference type="EMBL" id="KIJ43582.1"/>
    </source>
</evidence>
<gene>
    <name evidence="2" type="ORF">M422DRAFT_47829</name>
</gene>
<dbReference type="Proteomes" id="UP000054279">
    <property type="component" value="Unassembled WGS sequence"/>
</dbReference>
<protein>
    <submittedName>
        <fullName evidence="2">Uncharacterized protein</fullName>
    </submittedName>
</protein>
<evidence type="ECO:0000256" key="1">
    <source>
        <dbReference type="SAM" id="MobiDB-lite"/>
    </source>
</evidence>
<accession>A0A0C9VNJ1</accession>
<reference evidence="2 3" key="1">
    <citation type="submission" date="2014-06" db="EMBL/GenBank/DDBJ databases">
        <title>Evolutionary Origins and Diversification of the Mycorrhizal Mutualists.</title>
        <authorList>
            <consortium name="DOE Joint Genome Institute"/>
            <consortium name="Mycorrhizal Genomics Consortium"/>
            <person name="Kohler A."/>
            <person name="Kuo A."/>
            <person name="Nagy L.G."/>
            <person name="Floudas D."/>
            <person name="Copeland A."/>
            <person name="Barry K.W."/>
            <person name="Cichocki N."/>
            <person name="Veneault-Fourrey C."/>
            <person name="LaButti K."/>
            <person name="Lindquist E.A."/>
            <person name="Lipzen A."/>
            <person name="Lundell T."/>
            <person name="Morin E."/>
            <person name="Murat C."/>
            <person name="Riley R."/>
            <person name="Ohm R."/>
            <person name="Sun H."/>
            <person name="Tunlid A."/>
            <person name="Henrissat B."/>
            <person name="Grigoriev I.V."/>
            <person name="Hibbett D.S."/>
            <person name="Martin F."/>
        </authorList>
    </citation>
    <scope>NUCLEOTIDE SEQUENCE [LARGE SCALE GENOMIC DNA]</scope>
    <source>
        <strain evidence="2 3">SS14</strain>
    </source>
</reference>
<dbReference type="AlphaFoldDB" id="A0A0C9VNJ1"/>
<dbReference type="OrthoDB" id="3256058at2759"/>
<keyword evidence="3" id="KW-1185">Reference proteome</keyword>
<proteinExistence type="predicted"/>
<evidence type="ECO:0000313" key="3">
    <source>
        <dbReference type="Proteomes" id="UP000054279"/>
    </source>
</evidence>
<dbReference type="EMBL" id="KN837122">
    <property type="protein sequence ID" value="KIJ43582.1"/>
    <property type="molecule type" value="Genomic_DNA"/>
</dbReference>
<feature type="region of interest" description="Disordered" evidence="1">
    <location>
        <begin position="89"/>
        <end position="110"/>
    </location>
</feature>
<name>A0A0C9VNJ1_SPHS4</name>
<dbReference type="HOGENOM" id="CLU_2216289_0_0_1"/>
<sequence length="110" mass="12395">MDLMKAAALKLRLREGQAYDALNSICQTLIYLSGNLISRSEHIREQKMADLLAKHCDTYRRAREALLNLGMSTNDTAFQELKDEDLVMESGPSKKTMGNKEELQASSCKQ</sequence>
<organism evidence="2 3">
    <name type="scientific">Sphaerobolus stellatus (strain SS14)</name>
    <dbReference type="NCBI Taxonomy" id="990650"/>
    <lineage>
        <taxon>Eukaryota</taxon>
        <taxon>Fungi</taxon>
        <taxon>Dikarya</taxon>
        <taxon>Basidiomycota</taxon>
        <taxon>Agaricomycotina</taxon>
        <taxon>Agaricomycetes</taxon>
        <taxon>Phallomycetidae</taxon>
        <taxon>Geastrales</taxon>
        <taxon>Sphaerobolaceae</taxon>
        <taxon>Sphaerobolus</taxon>
    </lineage>
</organism>